<dbReference type="Gene3D" id="3.30.565.10">
    <property type="entry name" value="Histidine kinase-like ATPase, C-terminal domain"/>
    <property type="match status" value="1"/>
</dbReference>
<dbReference type="SUPFAM" id="SSF50998">
    <property type="entry name" value="Quinoprotein alcohol dehydrogenase-like"/>
    <property type="match status" value="2"/>
</dbReference>
<dbReference type="Pfam" id="PF07494">
    <property type="entry name" value="Reg_prop"/>
    <property type="match status" value="1"/>
</dbReference>
<dbReference type="GO" id="GO:0016020">
    <property type="term" value="C:membrane"/>
    <property type="evidence" value="ECO:0007669"/>
    <property type="project" value="InterPro"/>
</dbReference>
<dbReference type="Gene3D" id="2.130.10.10">
    <property type="entry name" value="YVTN repeat-like/Quinoprotein amine dehydrogenase"/>
    <property type="match status" value="2"/>
</dbReference>
<dbReference type="EMBL" id="CP013690">
    <property type="protein sequence ID" value="ALU24783.1"/>
    <property type="molecule type" value="Genomic_DNA"/>
</dbReference>
<keyword evidence="1" id="KW-0812">Transmembrane</keyword>
<evidence type="ECO:0000313" key="3">
    <source>
        <dbReference type="EMBL" id="ALU24783.1"/>
    </source>
</evidence>
<feature type="domain" description="Signal transduction histidine kinase internal region" evidence="2">
    <location>
        <begin position="790"/>
        <end position="868"/>
    </location>
</feature>
<dbReference type="InterPro" id="IPR011110">
    <property type="entry name" value="Reg_prop"/>
</dbReference>
<dbReference type="Pfam" id="PF06580">
    <property type="entry name" value="His_kinase"/>
    <property type="match status" value="1"/>
</dbReference>
<accession>A0AAI8C174</accession>
<gene>
    <name evidence="3" type="ORF">AS202_00600</name>
</gene>
<evidence type="ECO:0000256" key="1">
    <source>
        <dbReference type="SAM" id="Phobius"/>
    </source>
</evidence>
<dbReference type="PANTHER" id="PTHR34220:SF7">
    <property type="entry name" value="SENSOR HISTIDINE KINASE YPDA"/>
    <property type="match status" value="1"/>
</dbReference>
<reference evidence="3 4" key="1">
    <citation type="journal article" date="2016" name="J. Zhejiang Univ. Sci. B">
        <title>Antibiotic resistance mechanisms of Myroides sp.</title>
        <authorList>
            <person name="Hu S."/>
            <person name="Yuan S."/>
            <person name="Qu H."/>
            <person name="Jiang T."/>
            <person name="Zhou Y."/>
            <person name="Wang M."/>
            <person name="Ming D."/>
        </authorList>
    </citation>
    <scope>NUCLEOTIDE SEQUENCE [LARGE SCALE GENOMIC DNA]</scope>
    <source>
        <strain evidence="3 4">PR63039</strain>
    </source>
</reference>
<sequence>MRYLLAVFFVFFYFIGFGQGIITKQYTIENGLMANDVRALCVDSKGIVWIGSRSGLAQKIQGLVKANEDAARYRYTNITDIIEDDKQGIWVGSYGQGILYRGKGEVRIISVQQGLISNRIRRLYHNGDYIYVATSDGVSLISKKDFTVITPSFVTNRHHPFEVSDFFEYRGEVYVATINDGIFKLVNNELVLVEKEGRIFAAIGFDDKVFIGGQDGLVVKDLSTKKVIAKYDIPPVKDIKKANNQLYIVSGGVDDNNGRLYRWDGVSLDNITEYLGVSSTDFYSVGYDEKNDFLYIGTKSQGVFQIDLFSPLSYDSSHGGVSVIKKLKDRVFFFTQKGVLIQNKDEEVGTIPLSTFKHYQEQHYRKHLAITTKTNHFFEIDYTVPADKIVFYSAVEYNGAIWVSSNIGVFQIGYNGYILSYHSIHTYQFGYYQNRFIETNPFGGIRVYQDLNKMDYQYHFRVDSDDIPRDIVDIEYVGDKMFLAGALDGLYTFDGKNFMSLSKRNLFPENRLKKVERGANNTLYVATDFNDIYILETQSGKYMVKDFISNKDITGANITLLKCIGQRILIGTSKGLTVIDGKDKFHFDKEQGFGNDEILSYELKDNLLFIGTVDGVYTLDITYFKRRHVQYEVNISDITINGHELERNGEVYHHIRKLELDSRENNIQIGFEVLGTKFPGKLEFQYRLKLGENWISVKENRLDLHYLESGSYPIDIKVYDYDSGNELIYPLLFVEVDKPFYAKAWFIILCAFLLLAISSLFYLFRFKQLRKVQIAERKKLEYQKRLAEVKLQSVRSQMNSHFIFNVLSSIQYYIIKEEVDDALFYLERFAQLIRTTLDMSTRERITLKEECEYLSTYVEIENMRLDGRVSFEIDAKGVDLRSILVPPLLLQPFVENSLVHAFPQHIKSPRIVIRIYKTEDEYLVIEIKDNGVGNTAVNNKKHESKGMAIVKERISLIQSYLDEDLIIKHDSEGTVVRIVLKNVLK</sequence>
<evidence type="ECO:0000259" key="2">
    <source>
        <dbReference type="Pfam" id="PF06580"/>
    </source>
</evidence>
<evidence type="ECO:0000313" key="4">
    <source>
        <dbReference type="Proteomes" id="UP000069030"/>
    </source>
</evidence>
<protein>
    <submittedName>
        <fullName evidence="3">Regulator</fullName>
    </submittedName>
</protein>
<name>A0AAI8C174_9FLAO</name>
<feature type="transmembrane region" description="Helical" evidence="1">
    <location>
        <begin position="744"/>
        <end position="764"/>
    </location>
</feature>
<dbReference type="InterPro" id="IPR050640">
    <property type="entry name" value="Bact_2-comp_sensor_kinase"/>
</dbReference>
<dbReference type="SUPFAM" id="SSF55874">
    <property type="entry name" value="ATPase domain of HSP90 chaperone/DNA topoisomerase II/histidine kinase"/>
    <property type="match status" value="1"/>
</dbReference>
<organism evidence="3 4">
    <name type="scientific">Myroides odoratimimus</name>
    <dbReference type="NCBI Taxonomy" id="76832"/>
    <lineage>
        <taxon>Bacteria</taxon>
        <taxon>Pseudomonadati</taxon>
        <taxon>Bacteroidota</taxon>
        <taxon>Flavobacteriia</taxon>
        <taxon>Flavobacteriales</taxon>
        <taxon>Flavobacteriaceae</taxon>
        <taxon>Myroides</taxon>
    </lineage>
</organism>
<keyword evidence="1" id="KW-1133">Transmembrane helix</keyword>
<dbReference type="InterPro" id="IPR010559">
    <property type="entry name" value="Sig_transdc_His_kin_internal"/>
</dbReference>
<dbReference type="RefSeq" id="WP_058699027.1">
    <property type="nucleotide sequence ID" value="NZ_CP013690.1"/>
</dbReference>
<dbReference type="InterPro" id="IPR011047">
    <property type="entry name" value="Quinoprotein_ADH-like_sf"/>
</dbReference>
<dbReference type="GO" id="GO:0000155">
    <property type="term" value="F:phosphorelay sensor kinase activity"/>
    <property type="evidence" value="ECO:0007669"/>
    <property type="project" value="InterPro"/>
</dbReference>
<keyword evidence="1" id="KW-0472">Membrane</keyword>
<proteinExistence type="predicted"/>
<dbReference type="AlphaFoldDB" id="A0AAI8C174"/>
<dbReference type="PANTHER" id="PTHR34220">
    <property type="entry name" value="SENSOR HISTIDINE KINASE YPDA"/>
    <property type="match status" value="1"/>
</dbReference>
<dbReference type="KEGG" id="mod:AS202_00600"/>
<dbReference type="InterPro" id="IPR015943">
    <property type="entry name" value="WD40/YVTN_repeat-like_dom_sf"/>
</dbReference>
<dbReference type="InterPro" id="IPR036890">
    <property type="entry name" value="HATPase_C_sf"/>
</dbReference>
<dbReference type="Proteomes" id="UP000069030">
    <property type="component" value="Chromosome"/>
</dbReference>